<feature type="compositionally biased region" description="Low complexity" evidence="1">
    <location>
        <begin position="11"/>
        <end position="27"/>
    </location>
</feature>
<reference evidence="4 5" key="1">
    <citation type="journal article" date="2019" name="PLoS Biol.">
        <title>Sex chromosomes control vertical transmission of feminizing Wolbachia symbionts in an isopod.</title>
        <authorList>
            <person name="Becking T."/>
            <person name="Chebbi M.A."/>
            <person name="Giraud I."/>
            <person name="Moumen B."/>
            <person name="Laverre T."/>
            <person name="Caubet Y."/>
            <person name="Peccoud J."/>
            <person name="Gilbert C."/>
            <person name="Cordaux R."/>
        </authorList>
    </citation>
    <scope>NUCLEOTIDE SEQUENCE [LARGE SCALE GENOMIC DNA]</scope>
    <source>
        <strain evidence="4">ANa2</strain>
        <tissue evidence="4">Whole body excluding digestive tract and cuticle</tissue>
    </source>
</reference>
<dbReference type="PANTHER" id="PTHR12957">
    <property type="entry name" value="DEAD/H BOX POLYPEPTIDE 26/DICE1-RELATED"/>
    <property type="match status" value="1"/>
</dbReference>
<feature type="compositionally biased region" description="Acidic residues" evidence="1">
    <location>
        <begin position="567"/>
        <end position="578"/>
    </location>
</feature>
<name>A0A5N5TP21_9CRUS</name>
<dbReference type="Pfam" id="PF15300">
    <property type="entry name" value="INT_SG_DDX_CT_C"/>
    <property type="match status" value="1"/>
</dbReference>
<feature type="region of interest" description="Disordered" evidence="1">
    <location>
        <begin position="566"/>
        <end position="626"/>
    </location>
</feature>
<feature type="compositionally biased region" description="Basic and acidic residues" evidence="1">
    <location>
        <begin position="609"/>
        <end position="621"/>
    </location>
</feature>
<evidence type="ECO:0000313" key="4">
    <source>
        <dbReference type="EMBL" id="KAB7507923.1"/>
    </source>
</evidence>
<dbReference type="AlphaFoldDB" id="A0A5N5TP21"/>
<dbReference type="GO" id="GO:0032039">
    <property type="term" value="C:integrator complex"/>
    <property type="evidence" value="ECO:0007669"/>
    <property type="project" value="TreeGrafter"/>
</dbReference>
<evidence type="ECO:0000256" key="1">
    <source>
        <dbReference type="SAM" id="MobiDB-lite"/>
    </source>
</evidence>
<dbReference type="InterPro" id="IPR057413">
    <property type="entry name" value="Beta-barrel_INTS6"/>
</dbReference>
<keyword evidence="5" id="KW-1185">Reference proteome</keyword>
<dbReference type="InterPro" id="IPR051113">
    <property type="entry name" value="Integrator_subunit6"/>
</dbReference>
<dbReference type="InterPro" id="IPR029307">
    <property type="entry name" value="INT_SG_DDX_CT_C"/>
</dbReference>
<dbReference type="PANTHER" id="PTHR12957:SF2">
    <property type="entry name" value="INTEGRATOR COMPLEX SUBUNIT 6"/>
    <property type="match status" value="1"/>
</dbReference>
<evidence type="ECO:0000313" key="5">
    <source>
        <dbReference type="Proteomes" id="UP000326759"/>
    </source>
</evidence>
<comment type="caution">
    <text evidence="4">The sequence shown here is derived from an EMBL/GenBank/DDBJ whole genome shotgun (WGS) entry which is preliminary data.</text>
</comment>
<accession>A0A5N5TP21</accession>
<dbReference type="Proteomes" id="UP000326759">
    <property type="component" value="Unassembled WGS sequence"/>
</dbReference>
<feature type="domain" description="INTS6/SAGE1/DDX26B/CT45 C-terminal" evidence="2">
    <location>
        <begin position="655"/>
        <end position="714"/>
    </location>
</feature>
<proteinExistence type="predicted"/>
<feature type="region of interest" description="Disordered" evidence="1">
    <location>
        <begin position="1"/>
        <end position="49"/>
    </location>
</feature>
<evidence type="ECO:0000259" key="3">
    <source>
        <dbReference type="Pfam" id="PF25462"/>
    </source>
</evidence>
<dbReference type="EMBL" id="SEYY01000143">
    <property type="protein sequence ID" value="KAB7507923.1"/>
    <property type="molecule type" value="Genomic_DNA"/>
</dbReference>
<feature type="compositionally biased region" description="Low complexity" evidence="1">
    <location>
        <begin position="36"/>
        <end position="49"/>
    </location>
</feature>
<sequence length="750" mass="84365">MSANHSGGILGASSPGWNGNGSSNGSSFQPSYSAPQQQQQQQTTTTTTTQQLINNSSNSLLSSNSWHNCRKMIYVPRPTHRGSHGCFWPIPESYWPDSNLLSLPARTAHPNLKFTCTSQEPMVIDNLPFDKYELEPSPLTQYILSRKQPTVCWQVFIANSSKHSDVGHPFGYLKASTTKPCVNLFVMPYNYPVLLPLLDDLFKTHRLKPAKEWRQQFENYLRTMPPYYASPLKRALERMGVSNIFPDKFDSSLSYLVMNQLKKLKNQAKVEYEKICGEVEKRVNQNMNNSSNSLSCNTASVTTSNLHEGIKVKSRKHLNKMSQLRDQVTEYKNFTIAVKDTEIQPQMYRNPFDIGRSQLIDQLARMRANFLQHSFSDLLTDRGQDQLHCKPISQMGNYQDYLKKMNPPLRELESAPVRQHMFGNPFKIDKRMSMMVDEADVDLMGTGGGQAGGATRDERGDIALHSPLQHGQHSHYPMLPASPLPHLPEGAPSPHLRQDPISPISSLPGLVPSPAVITPGYLHQVSPPGSPAPYPREDIPQYVAVPPIHPVLNGDVESLSYNNELKIDEESESEEEKEEREGPEMSHSYSFDSRESSPSQHTVVPNNATEERNGTANDTDHIPPNVPRRSIGDHEIDEPPLHQVAIDTLQTVQANKSLLLLCYKEVKKPGREFSSLFQKIRCLQGSTESKVRFLKDIIQEALRFKRHSLAKLLTNSIDELANGVMLPNHSSTLQTLNNSSRNIVLNGHNR</sequence>
<dbReference type="Pfam" id="PF25462">
    <property type="entry name" value="Beta-barrel_INTS6"/>
    <property type="match status" value="1"/>
</dbReference>
<protein>
    <submittedName>
        <fullName evidence="4">Integrator complex subunit 6-A</fullName>
    </submittedName>
</protein>
<feature type="domain" description="Integrator complex subunit 6-like beta-barrel" evidence="3">
    <location>
        <begin position="59"/>
        <end position="203"/>
    </location>
</feature>
<organism evidence="4 5">
    <name type="scientific">Armadillidium nasatum</name>
    <dbReference type="NCBI Taxonomy" id="96803"/>
    <lineage>
        <taxon>Eukaryota</taxon>
        <taxon>Metazoa</taxon>
        <taxon>Ecdysozoa</taxon>
        <taxon>Arthropoda</taxon>
        <taxon>Crustacea</taxon>
        <taxon>Multicrustacea</taxon>
        <taxon>Malacostraca</taxon>
        <taxon>Eumalacostraca</taxon>
        <taxon>Peracarida</taxon>
        <taxon>Isopoda</taxon>
        <taxon>Oniscidea</taxon>
        <taxon>Crinocheta</taxon>
        <taxon>Armadillidiidae</taxon>
        <taxon>Armadillidium</taxon>
    </lineage>
</organism>
<dbReference type="OrthoDB" id="9449012at2759"/>
<evidence type="ECO:0000259" key="2">
    <source>
        <dbReference type="Pfam" id="PF15300"/>
    </source>
</evidence>
<dbReference type="GO" id="GO:0034472">
    <property type="term" value="P:snRNA 3'-end processing"/>
    <property type="evidence" value="ECO:0007669"/>
    <property type="project" value="TreeGrafter"/>
</dbReference>
<feature type="compositionally biased region" description="Polar residues" evidence="1">
    <location>
        <begin position="587"/>
        <end position="608"/>
    </location>
</feature>
<gene>
    <name evidence="4" type="primary">ints6-a</name>
    <name evidence="4" type="ORF">Anas_06359</name>
</gene>